<proteinExistence type="predicted"/>
<evidence type="ECO:0008006" key="3">
    <source>
        <dbReference type="Google" id="ProtNLM"/>
    </source>
</evidence>
<gene>
    <name evidence="1" type="ORF">Q3V53_14510</name>
</gene>
<dbReference type="RefSeq" id="WP_032882308.1">
    <property type="nucleotide sequence ID" value="NZ_JAKZGC010000004.1"/>
</dbReference>
<keyword evidence="2" id="KW-1185">Reference proteome</keyword>
<reference evidence="1 2" key="1">
    <citation type="submission" date="2023-07" db="EMBL/GenBank/DDBJ databases">
        <title>A novel proteolytic Acinetobacter species.</title>
        <authorList>
            <person name="Nemec A."/>
            <person name="Radolfova-Krizova L."/>
        </authorList>
    </citation>
    <scope>NUCLEOTIDE SEQUENCE [LARGE SCALE GENOMIC DNA]</scope>
    <source>
        <strain evidence="1 2">NIPH 1865</strain>
    </source>
</reference>
<dbReference type="Proteomes" id="UP001168902">
    <property type="component" value="Unassembled WGS sequence"/>
</dbReference>
<name>A0ABT8V424_9GAMM</name>
<evidence type="ECO:0000313" key="2">
    <source>
        <dbReference type="Proteomes" id="UP001168902"/>
    </source>
</evidence>
<evidence type="ECO:0000313" key="1">
    <source>
        <dbReference type="EMBL" id="MDO3658385.1"/>
    </source>
</evidence>
<protein>
    <recommendedName>
        <fullName evidence="3">Zinc protease</fullName>
    </recommendedName>
</protein>
<comment type="caution">
    <text evidence="1">The sequence shown here is derived from an EMBL/GenBank/DDBJ whole genome shotgun (WGS) entry which is preliminary data.</text>
</comment>
<sequence>MNKPIQHALPKLKARFIASLIFYLKMNQFQYRGLTSDEIEMARAVFGDLIDYARIKIFNIPYLPWQPANIFMAPNGNLFVHQKYFSPDYSKCSTSLQGIFIHELAHILQFQQHTNVIVKGAILQAGYYLSFKQYNPYQYHLIKGKAFSSYNIEQQGDIARDIFFNRIPNIILKN</sequence>
<accession>A0ABT8V424</accession>
<organism evidence="1 2">
    <name type="scientific">Acinetobacter genomosp. 15BJ</name>
    <dbReference type="NCBI Taxonomy" id="106651"/>
    <lineage>
        <taxon>Bacteria</taxon>
        <taxon>Pseudomonadati</taxon>
        <taxon>Pseudomonadota</taxon>
        <taxon>Gammaproteobacteria</taxon>
        <taxon>Moraxellales</taxon>
        <taxon>Moraxellaceae</taxon>
        <taxon>Acinetobacter</taxon>
    </lineage>
</organism>
<dbReference type="EMBL" id="JAUMJH010000037">
    <property type="protein sequence ID" value="MDO3658385.1"/>
    <property type="molecule type" value="Genomic_DNA"/>
</dbReference>